<organism evidence="1 2">
    <name type="scientific">Tenacibaculum gallaicum</name>
    <dbReference type="NCBI Taxonomy" id="561505"/>
    <lineage>
        <taxon>Bacteria</taxon>
        <taxon>Pseudomonadati</taxon>
        <taxon>Bacteroidota</taxon>
        <taxon>Flavobacteriia</taxon>
        <taxon>Flavobacteriales</taxon>
        <taxon>Flavobacteriaceae</taxon>
        <taxon>Tenacibaculum</taxon>
    </lineage>
</organism>
<comment type="caution">
    <text evidence="1">The sequence shown here is derived from an EMBL/GenBank/DDBJ whole genome shotgun (WGS) entry which is preliminary data.</text>
</comment>
<keyword evidence="2" id="KW-1185">Reference proteome</keyword>
<evidence type="ECO:0000313" key="1">
    <source>
        <dbReference type="EMBL" id="REH48777.1"/>
    </source>
</evidence>
<protein>
    <submittedName>
        <fullName evidence="1">Uncharacterized protein</fullName>
    </submittedName>
</protein>
<name>A0A3E0HQS1_9FLAO</name>
<sequence length="43" mass="5055">MYKQLFSNTKSIRDLKIEYLPINKAIDGAIIYFSKVINKKDFS</sequence>
<dbReference type="RefSeq" id="WP_262510986.1">
    <property type="nucleotide sequence ID" value="NZ_QUNS01000005.1"/>
</dbReference>
<accession>A0A3E0HQS1</accession>
<proteinExistence type="predicted"/>
<dbReference type="Proteomes" id="UP000256884">
    <property type="component" value="Unassembled WGS sequence"/>
</dbReference>
<gene>
    <name evidence="1" type="ORF">C7448_10555</name>
</gene>
<dbReference type="AlphaFoldDB" id="A0A3E0HQS1"/>
<reference evidence="1 2" key="1">
    <citation type="submission" date="2018-08" db="EMBL/GenBank/DDBJ databases">
        <title>Genomic Encyclopedia of Type Strains, Phase IV (KMG-IV): sequencing the most valuable type-strain genomes for metagenomic binning, comparative biology and taxonomic classification.</title>
        <authorList>
            <person name="Goeker M."/>
        </authorList>
    </citation>
    <scope>NUCLEOTIDE SEQUENCE [LARGE SCALE GENOMIC DNA]</scope>
    <source>
        <strain evidence="1 2">DSM 18841</strain>
    </source>
</reference>
<dbReference type="EMBL" id="QUNS01000005">
    <property type="protein sequence ID" value="REH48777.1"/>
    <property type="molecule type" value="Genomic_DNA"/>
</dbReference>
<evidence type="ECO:0000313" key="2">
    <source>
        <dbReference type="Proteomes" id="UP000256884"/>
    </source>
</evidence>